<sequence length="199" mass="22768">MDPGTSYEVFRNNDTAIELIVKDTSLKNQKVSNSNLISRGLTIKRLQTDMEKLRDKLNKANADLESSRHGFKAVTGELKKQLDLANQRENEIQTKNLGLQLENEKLHALLESKTILVDKLKKELQSMKRVLKFAIKGICSAPQVPENITFSDLDYEDFENDLQRDCKVRFADSPRMDTMDTIDSSLLKNSLANSFEKRF</sequence>
<name>A0ACC0JMS4_CHOFU</name>
<gene>
    <name evidence="1" type="ORF">MSG28_007123</name>
</gene>
<accession>A0ACC0JMS4</accession>
<proteinExistence type="predicted"/>
<keyword evidence="2" id="KW-1185">Reference proteome</keyword>
<protein>
    <submittedName>
        <fullName evidence="1">Uncharacterized protein</fullName>
    </submittedName>
</protein>
<comment type="caution">
    <text evidence="1">The sequence shown here is derived from an EMBL/GenBank/DDBJ whole genome shotgun (WGS) entry which is preliminary data.</text>
</comment>
<evidence type="ECO:0000313" key="1">
    <source>
        <dbReference type="EMBL" id="KAI8425364.1"/>
    </source>
</evidence>
<evidence type="ECO:0000313" key="2">
    <source>
        <dbReference type="Proteomes" id="UP001064048"/>
    </source>
</evidence>
<dbReference type="EMBL" id="CM046111">
    <property type="protein sequence ID" value="KAI8425364.1"/>
    <property type="molecule type" value="Genomic_DNA"/>
</dbReference>
<dbReference type="Proteomes" id="UP001064048">
    <property type="component" value="Chromosome 11"/>
</dbReference>
<organism evidence="1 2">
    <name type="scientific">Choristoneura fumiferana</name>
    <name type="common">Spruce budworm moth</name>
    <name type="synonym">Archips fumiferana</name>
    <dbReference type="NCBI Taxonomy" id="7141"/>
    <lineage>
        <taxon>Eukaryota</taxon>
        <taxon>Metazoa</taxon>
        <taxon>Ecdysozoa</taxon>
        <taxon>Arthropoda</taxon>
        <taxon>Hexapoda</taxon>
        <taxon>Insecta</taxon>
        <taxon>Pterygota</taxon>
        <taxon>Neoptera</taxon>
        <taxon>Endopterygota</taxon>
        <taxon>Lepidoptera</taxon>
        <taxon>Glossata</taxon>
        <taxon>Ditrysia</taxon>
        <taxon>Tortricoidea</taxon>
        <taxon>Tortricidae</taxon>
        <taxon>Tortricinae</taxon>
        <taxon>Choristoneura</taxon>
    </lineage>
</organism>
<reference evidence="1 2" key="1">
    <citation type="journal article" date="2022" name="Genome Biol. Evol.">
        <title>The Spruce Budworm Genome: Reconstructing the Evolutionary History of Antifreeze Proteins.</title>
        <authorList>
            <person name="Beliveau C."/>
            <person name="Gagne P."/>
            <person name="Picq S."/>
            <person name="Vernygora O."/>
            <person name="Keeling C.I."/>
            <person name="Pinkney K."/>
            <person name="Doucet D."/>
            <person name="Wen F."/>
            <person name="Johnston J.S."/>
            <person name="Maaroufi H."/>
            <person name="Boyle B."/>
            <person name="Laroche J."/>
            <person name="Dewar K."/>
            <person name="Juretic N."/>
            <person name="Blackburn G."/>
            <person name="Nisole A."/>
            <person name="Brunet B."/>
            <person name="Brandao M."/>
            <person name="Lumley L."/>
            <person name="Duan J."/>
            <person name="Quan G."/>
            <person name="Lucarotti C.J."/>
            <person name="Roe A.D."/>
            <person name="Sperling F.A.H."/>
            <person name="Levesque R.C."/>
            <person name="Cusson M."/>
        </authorList>
    </citation>
    <scope>NUCLEOTIDE SEQUENCE [LARGE SCALE GENOMIC DNA]</scope>
    <source>
        <strain evidence="1">Glfc:IPQL:Cfum</strain>
    </source>
</reference>